<evidence type="ECO:0000313" key="7">
    <source>
        <dbReference type="Proteomes" id="UP000018300"/>
    </source>
</evidence>
<feature type="active site" description="Nucleophile" evidence="4">
    <location>
        <position position="336"/>
    </location>
</feature>
<dbReference type="Proteomes" id="UP000018300">
    <property type="component" value="Unassembled WGS sequence"/>
</dbReference>
<proteinExistence type="inferred from homology"/>
<sequence>MNKCRYSAKCGGCVHMGKKYSESLEYKQKMIEKLIRPFCKVNKIIGMDEPYFYRNKVHAVVGGDKKGNIYAGTYEAGSHKIVPIDKCLLDNEKADAIIATVIKLMKSFKYRPYNEDTGRGFLRHILIRTAEVTGEIMVTLVVGENIFPSKSNFIKALTSEHPEITTIVMNVNSKRTSMVLGEKEETLYGKGYIEDILCGKRFRISSKSFYQVNHEQTEKLYNIAIGYAALTGKENVFDAYSGIGTIGICASDNALSVTGVELNRDAVKDALTNCKLNNLKNVKFMAGDAGEHMEKEAASGRKYDVVFMDPPRSGSSLKFINSVCKMAPSKVVYISCGPESLARDLQFFKKKGYRVVECQPVDMFGWTGHVECVVLLTKVQK</sequence>
<comment type="caution">
    <text evidence="6">The sequence shown here is derived from an EMBL/GenBank/DDBJ whole genome shotgun (WGS) entry which is preliminary data.</text>
</comment>
<dbReference type="Gene3D" id="3.40.50.150">
    <property type="entry name" value="Vaccinia Virus protein VP39"/>
    <property type="match status" value="1"/>
</dbReference>
<dbReference type="FunFam" id="3.40.50.150:FF:000009">
    <property type="entry name" value="23S rRNA (Uracil(1939)-C(5))-methyltransferase RlmD"/>
    <property type="match status" value="1"/>
</dbReference>
<reference evidence="6" key="1">
    <citation type="submission" date="2012-11" db="EMBL/GenBank/DDBJ databases">
        <title>Dependencies among metagenomic species, viruses, plasmids and units of genetic variation.</title>
        <authorList>
            <person name="Nielsen H.B."/>
            <person name="Almeida M."/>
            <person name="Juncker A.S."/>
            <person name="Rasmussen S."/>
            <person name="Li J."/>
            <person name="Sunagawa S."/>
            <person name="Plichta D."/>
            <person name="Gautier L."/>
            <person name="Le Chatelier E."/>
            <person name="Peletier E."/>
            <person name="Bonde I."/>
            <person name="Nielsen T."/>
            <person name="Manichanh C."/>
            <person name="Arumugam M."/>
            <person name="Batto J."/>
            <person name="Santos M.B.Q.D."/>
            <person name="Blom N."/>
            <person name="Borruel N."/>
            <person name="Burgdorf K.S."/>
            <person name="Boumezbeur F."/>
            <person name="Casellas F."/>
            <person name="Dore J."/>
            <person name="Guarner F."/>
            <person name="Hansen T."/>
            <person name="Hildebrand F."/>
            <person name="Kaas R.S."/>
            <person name="Kennedy S."/>
            <person name="Kristiansen K."/>
            <person name="Kultima J.R."/>
            <person name="Leonard P."/>
            <person name="Levenez F."/>
            <person name="Lund O."/>
            <person name="Moumen B."/>
            <person name="Le Paslier D."/>
            <person name="Pons N."/>
            <person name="Pedersen O."/>
            <person name="Prifti E."/>
            <person name="Qin J."/>
            <person name="Raes J."/>
            <person name="Tap J."/>
            <person name="Tims S."/>
            <person name="Ussery D.W."/>
            <person name="Yamada T."/>
            <person name="MetaHit consortium"/>
            <person name="Renault P."/>
            <person name="Sicheritz-Ponten T."/>
            <person name="Bork P."/>
            <person name="Wang J."/>
            <person name="Brunak S."/>
            <person name="Ehrlich S.D."/>
        </authorList>
    </citation>
    <scope>NUCLEOTIDE SEQUENCE [LARGE SCALE GENOMIC DNA]</scope>
</reference>
<accession>R5LDU6</accession>
<dbReference type="PROSITE" id="PS01230">
    <property type="entry name" value="TRMA_1"/>
    <property type="match status" value="1"/>
</dbReference>
<feature type="binding site" evidence="4">
    <location>
        <position position="211"/>
    </location>
    <ligand>
        <name>S-adenosyl-L-methionine</name>
        <dbReference type="ChEBI" id="CHEBI:59789"/>
    </ligand>
</feature>
<feature type="binding site" evidence="4">
    <location>
        <position position="309"/>
    </location>
    <ligand>
        <name>S-adenosyl-L-methionine</name>
        <dbReference type="ChEBI" id="CHEBI:59789"/>
    </ligand>
</feature>
<dbReference type="FunFam" id="2.40.50.1070:FF:000003">
    <property type="entry name" value="23S rRNA (Uracil-5-)-methyltransferase RumA"/>
    <property type="match status" value="1"/>
</dbReference>
<dbReference type="InterPro" id="IPR029063">
    <property type="entry name" value="SAM-dependent_MTases_sf"/>
</dbReference>
<keyword evidence="1 4" id="KW-0489">Methyltransferase</keyword>
<dbReference type="Pfam" id="PF05958">
    <property type="entry name" value="tRNA_U5-meth_tr"/>
    <property type="match status" value="1"/>
</dbReference>
<feature type="binding site" evidence="4">
    <location>
        <position position="261"/>
    </location>
    <ligand>
        <name>S-adenosyl-L-methionine</name>
        <dbReference type="ChEBI" id="CHEBI:59789"/>
    </ligand>
</feature>
<feature type="binding site" evidence="4">
    <location>
        <position position="240"/>
    </location>
    <ligand>
        <name>S-adenosyl-L-methionine</name>
        <dbReference type="ChEBI" id="CHEBI:59789"/>
    </ligand>
</feature>
<feature type="active site" evidence="5">
    <location>
        <position position="336"/>
    </location>
</feature>
<evidence type="ECO:0000256" key="4">
    <source>
        <dbReference type="PROSITE-ProRule" id="PRU01024"/>
    </source>
</evidence>
<dbReference type="SUPFAM" id="SSF53335">
    <property type="entry name" value="S-adenosyl-L-methionine-dependent methyltransferases"/>
    <property type="match status" value="1"/>
</dbReference>
<gene>
    <name evidence="6" type="ORF">BN569_01613</name>
</gene>
<name>R5LDU6_9FIRM</name>
<dbReference type="GO" id="GO:0070041">
    <property type="term" value="F:rRNA (uridine-C5-)-methyltransferase activity"/>
    <property type="evidence" value="ECO:0007669"/>
    <property type="project" value="TreeGrafter"/>
</dbReference>
<protein>
    <submittedName>
        <fullName evidence="6">23S rRNA (Uracil-5-)-methyltransferase RumA</fullName>
    </submittedName>
</protein>
<evidence type="ECO:0000313" key="6">
    <source>
        <dbReference type="EMBL" id="CCY75624.1"/>
    </source>
</evidence>
<dbReference type="InterPro" id="IPR030390">
    <property type="entry name" value="MeTrfase_TrmA_AS"/>
</dbReference>
<evidence type="ECO:0000256" key="1">
    <source>
        <dbReference type="ARBA" id="ARBA00022603"/>
    </source>
</evidence>
<dbReference type="PROSITE" id="PS51687">
    <property type="entry name" value="SAM_MT_RNA_M5U"/>
    <property type="match status" value="1"/>
</dbReference>
<dbReference type="PANTHER" id="PTHR11061">
    <property type="entry name" value="RNA M5U METHYLTRANSFERASE"/>
    <property type="match status" value="1"/>
</dbReference>
<comment type="similarity">
    <text evidence="4">Belongs to the class I-like SAM-binding methyltransferase superfamily. RNA M5U methyltransferase family.</text>
</comment>
<dbReference type="AlphaFoldDB" id="R5LDU6"/>
<evidence type="ECO:0000256" key="5">
    <source>
        <dbReference type="PROSITE-ProRule" id="PRU10015"/>
    </source>
</evidence>
<dbReference type="InterPro" id="IPR010280">
    <property type="entry name" value="U5_MeTrfase_fam"/>
</dbReference>
<dbReference type="CDD" id="cd02440">
    <property type="entry name" value="AdoMet_MTases"/>
    <property type="match status" value="1"/>
</dbReference>
<dbReference type="PANTHER" id="PTHR11061:SF30">
    <property type="entry name" value="TRNA (URACIL(54)-C(5))-METHYLTRANSFERASE"/>
    <property type="match status" value="1"/>
</dbReference>
<dbReference type="EMBL" id="CAYU010000016">
    <property type="protein sequence ID" value="CCY75624.1"/>
    <property type="molecule type" value="Genomic_DNA"/>
</dbReference>
<keyword evidence="2 4" id="KW-0808">Transferase</keyword>
<dbReference type="Gene3D" id="2.40.50.1070">
    <property type="match status" value="1"/>
</dbReference>
<evidence type="ECO:0000256" key="2">
    <source>
        <dbReference type="ARBA" id="ARBA00022679"/>
    </source>
</evidence>
<dbReference type="NCBIfam" id="TIGR00479">
    <property type="entry name" value="rumA"/>
    <property type="match status" value="1"/>
</dbReference>
<dbReference type="GO" id="GO:0070475">
    <property type="term" value="P:rRNA base methylation"/>
    <property type="evidence" value="ECO:0007669"/>
    <property type="project" value="TreeGrafter"/>
</dbReference>
<organism evidence="6 7">
    <name type="scientific">Eshraghiella crossota CAG:259</name>
    <dbReference type="NCBI Taxonomy" id="1263062"/>
    <lineage>
        <taxon>Bacteria</taxon>
        <taxon>Bacillati</taxon>
        <taxon>Bacillota</taxon>
        <taxon>Clostridia</taxon>
        <taxon>Lachnospirales</taxon>
        <taxon>Lachnospiraceae</taxon>
        <taxon>Eshraghiella</taxon>
    </lineage>
</organism>
<evidence type="ECO:0000256" key="3">
    <source>
        <dbReference type="ARBA" id="ARBA00022691"/>
    </source>
</evidence>
<keyword evidence="3 4" id="KW-0949">S-adenosyl-L-methionine</keyword>